<evidence type="ECO:0000256" key="2">
    <source>
        <dbReference type="ARBA" id="ARBA00023043"/>
    </source>
</evidence>
<protein>
    <recommendedName>
        <fullName evidence="4">Novel STAND NTPase 3 domain-containing protein</fullName>
    </recommendedName>
</protein>
<feature type="domain" description="Novel STAND NTPase 3" evidence="4">
    <location>
        <begin position="12"/>
        <end position="165"/>
    </location>
</feature>
<dbReference type="Gene3D" id="1.25.40.20">
    <property type="entry name" value="Ankyrin repeat-containing domain"/>
    <property type="match status" value="2"/>
</dbReference>
<feature type="repeat" description="ANK" evidence="3">
    <location>
        <begin position="685"/>
        <end position="717"/>
    </location>
</feature>
<organism evidence="5 6">
    <name type="scientific">Mytilus galloprovincialis</name>
    <name type="common">Mediterranean mussel</name>
    <dbReference type="NCBI Taxonomy" id="29158"/>
    <lineage>
        <taxon>Eukaryota</taxon>
        <taxon>Metazoa</taxon>
        <taxon>Spiralia</taxon>
        <taxon>Lophotrochozoa</taxon>
        <taxon>Mollusca</taxon>
        <taxon>Bivalvia</taxon>
        <taxon>Autobranchia</taxon>
        <taxon>Pteriomorphia</taxon>
        <taxon>Mytilida</taxon>
        <taxon>Mytiloidea</taxon>
        <taxon>Mytilidae</taxon>
        <taxon>Mytilinae</taxon>
        <taxon>Mytilus</taxon>
    </lineage>
</organism>
<keyword evidence="6" id="KW-1185">Reference proteome</keyword>
<evidence type="ECO:0000256" key="3">
    <source>
        <dbReference type="PROSITE-ProRule" id="PRU00023"/>
    </source>
</evidence>
<dbReference type="GO" id="GO:0004842">
    <property type="term" value="F:ubiquitin-protein transferase activity"/>
    <property type="evidence" value="ECO:0007669"/>
    <property type="project" value="TreeGrafter"/>
</dbReference>
<feature type="repeat" description="ANK" evidence="3">
    <location>
        <begin position="486"/>
        <end position="518"/>
    </location>
</feature>
<feature type="repeat" description="ANK" evidence="3">
    <location>
        <begin position="718"/>
        <end position="750"/>
    </location>
</feature>
<dbReference type="InterPro" id="IPR049050">
    <property type="entry name" value="nSTAND3"/>
</dbReference>
<gene>
    <name evidence="5" type="ORF">MGAL_10B051639</name>
</gene>
<keyword evidence="2 3" id="KW-0040">ANK repeat</keyword>
<dbReference type="PROSITE" id="PS50088">
    <property type="entry name" value="ANK_REPEAT"/>
    <property type="match status" value="12"/>
</dbReference>
<feature type="repeat" description="ANK" evidence="3">
    <location>
        <begin position="784"/>
        <end position="816"/>
    </location>
</feature>
<evidence type="ECO:0000313" key="5">
    <source>
        <dbReference type="EMBL" id="VDI64260.1"/>
    </source>
</evidence>
<dbReference type="EMBL" id="UYJE01008494">
    <property type="protein sequence ID" value="VDI64260.1"/>
    <property type="molecule type" value="Genomic_DNA"/>
</dbReference>
<evidence type="ECO:0000259" key="4">
    <source>
        <dbReference type="Pfam" id="PF20720"/>
    </source>
</evidence>
<feature type="repeat" description="ANK" evidence="3">
    <location>
        <begin position="850"/>
        <end position="882"/>
    </location>
</feature>
<accession>A0A8B6GHR8</accession>
<dbReference type="PANTHER" id="PTHR24171:SF8">
    <property type="entry name" value="BRCA1-ASSOCIATED RING DOMAIN PROTEIN 1"/>
    <property type="match status" value="1"/>
</dbReference>
<reference evidence="5" key="1">
    <citation type="submission" date="2018-11" db="EMBL/GenBank/DDBJ databases">
        <authorList>
            <person name="Alioto T."/>
            <person name="Alioto T."/>
        </authorList>
    </citation>
    <scope>NUCLEOTIDE SEQUENCE</scope>
</reference>
<feature type="repeat" description="ANK" evidence="3">
    <location>
        <begin position="520"/>
        <end position="552"/>
    </location>
</feature>
<feature type="repeat" description="ANK" evidence="3">
    <location>
        <begin position="586"/>
        <end position="618"/>
    </location>
</feature>
<comment type="caution">
    <text evidence="5">The sequence shown here is derived from an EMBL/GenBank/DDBJ whole genome shotgun (WGS) entry which is preliminary data.</text>
</comment>
<dbReference type="Pfam" id="PF12796">
    <property type="entry name" value="Ank_2"/>
    <property type="match status" value="4"/>
</dbReference>
<feature type="repeat" description="ANK" evidence="3">
    <location>
        <begin position="817"/>
        <end position="849"/>
    </location>
</feature>
<feature type="repeat" description="ANK" evidence="3">
    <location>
        <begin position="453"/>
        <end position="485"/>
    </location>
</feature>
<dbReference type="GO" id="GO:0085020">
    <property type="term" value="P:protein K6-linked ubiquitination"/>
    <property type="evidence" value="ECO:0007669"/>
    <property type="project" value="TreeGrafter"/>
</dbReference>
<keyword evidence="1" id="KW-0677">Repeat</keyword>
<dbReference type="SUPFAM" id="SSF48403">
    <property type="entry name" value="Ankyrin repeat"/>
    <property type="match status" value="2"/>
</dbReference>
<evidence type="ECO:0000256" key="1">
    <source>
        <dbReference type="ARBA" id="ARBA00022737"/>
    </source>
</evidence>
<dbReference type="AlphaFoldDB" id="A0A8B6GHR8"/>
<dbReference type="GO" id="GO:0070531">
    <property type="term" value="C:BRCA1-A complex"/>
    <property type="evidence" value="ECO:0007669"/>
    <property type="project" value="TreeGrafter"/>
</dbReference>
<feature type="repeat" description="ANK" evidence="3">
    <location>
        <begin position="553"/>
        <end position="585"/>
    </location>
</feature>
<feature type="repeat" description="ANK" evidence="3">
    <location>
        <begin position="652"/>
        <end position="684"/>
    </location>
</feature>
<dbReference type="PRINTS" id="PR01415">
    <property type="entry name" value="ANKYRIN"/>
</dbReference>
<feature type="repeat" description="ANK" evidence="3">
    <location>
        <begin position="751"/>
        <end position="783"/>
    </location>
</feature>
<dbReference type="InterPro" id="IPR002110">
    <property type="entry name" value="Ankyrin_rpt"/>
</dbReference>
<dbReference type="PROSITE" id="PS50297">
    <property type="entry name" value="ANK_REP_REGION"/>
    <property type="match status" value="12"/>
</dbReference>
<dbReference type="Pfam" id="PF20720">
    <property type="entry name" value="nSTAND3"/>
    <property type="match status" value="1"/>
</dbReference>
<proteinExistence type="predicted"/>
<evidence type="ECO:0000313" key="6">
    <source>
        <dbReference type="Proteomes" id="UP000596742"/>
    </source>
</evidence>
<dbReference type="SUPFAM" id="SSF52540">
    <property type="entry name" value="P-loop containing nucleoside triphosphate hydrolases"/>
    <property type="match status" value="1"/>
</dbReference>
<dbReference type="InterPro" id="IPR036770">
    <property type="entry name" value="Ankyrin_rpt-contain_sf"/>
</dbReference>
<dbReference type="GO" id="GO:0031436">
    <property type="term" value="C:BRCA1-BARD1 complex"/>
    <property type="evidence" value="ECO:0007669"/>
    <property type="project" value="TreeGrafter"/>
</dbReference>
<sequence>MLKTWKDNDQMFIKTRAADHVLQCIKENSCVTITGSSGVGKTATLRHVAIQMVGEEYDVLMVTEPGDITNYNNPKKKTLFIFDDLCGNYSVHQSDIKKWDPVMEIIQNILDKKQTKILAACRLQVYQDEKFKSLSVFKSCVCNLLSESMRLSKTEKKSIAELYLKTKASDITAYYDLHDCFPLLCKLYNDNPKRDVTDFFKNPFTVYKAEIDKFNEKGYHAKYCVLALCVMFNNKLQEEILTKEVNEETRTIIENTFEACRLDRGTSRLVLQDELNYLTNTFIIKEDNVYKTIHGKLFDFLAYFFGQKMISYLIKNADSGLIKERFLICRNDAMDQFITIIPAEYHQMYIQRMIDDWSKGKVQDVFSNINMKIPQFRQKFCGSLLKLDKSYQCKLAHTSDFRSLGTKTLFQWFDDNDDSWYDTAFLHCCYLGDISLVKWCCTNGVDVNRCTYINQSPIIIACEFGHTELVNLLLDGGADFNLCDSRGQSPVIKACEHGHKEIVKLLLDRGADCNKCDGRKGQSPVMLACKHGNSEIVKILLERGANFNKCDKNGRSPLTCACEHGHTEIVKRLSDSGADCNTCDESGRSPLTTACEHGRTEIVHILLDRGADFCKYDKDGQSSVTMACKHFHAKILKTLFDRGAGYNKCDHYGQSPVMKACKNGHIEIVNTLLDRGADFNKCNRKGQSPLMKVCKHGHTEIVKVLLDRGADYNKCDNEGQSPVIKACEHGHTDIVNLLLDKGADYDKFDNEGQSPVMNACEHGHTEIVKIFLDRGVDYNNCDRNRQSLVTMACEHGHTEMVNMLLDRGADYNKCDEDGQSLVMMACKHGHKTTVKMLLDRGADYNTCDNEGHSPVMNACEHGHTEIVKMFLDRGVDYNKIVTGIVNHL</sequence>
<dbReference type="PANTHER" id="PTHR24171">
    <property type="entry name" value="ANKYRIN REPEAT DOMAIN-CONTAINING PROTEIN 39-RELATED"/>
    <property type="match status" value="1"/>
</dbReference>
<dbReference type="Proteomes" id="UP000596742">
    <property type="component" value="Unassembled WGS sequence"/>
</dbReference>
<dbReference type="Pfam" id="PF13606">
    <property type="entry name" value="Ank_3"/>
    <property type="match status" value="1"/>
</dbReference>
<dbReference type="SMART" id="SM00248">
    <property type="entry name" value="ANK"/>
    <property type="match status" value="14"/>
</dbReference>
<dbReference type="OrthoDB" id="6125264at2759"/>
<name>A0A8B6GHR8_MYTGA</name>
<dbReference type="InterPro" id="IPR027417">
    <property type="entry name" value="P-loop_NTPase"/>
</dbReference>